<dbReference type="InterPro" id="IPR027417">
    <property type="entry name" value="P-loop_NTPase"/>
</dbReference>
<proteinExistence type="predicted"/>
<protein>
    <submittedName>
        <fullName evidence="1">Conjugal transfer protein</fullName>
    </submittedName>
</protein>
<evidence type="ECO:0000313" key="1">
    <source>
        <dbReference type="EMBL" id="GGM26134.1"/>
    </source>
</evidence>
<dbReference type="Gene3D" id="3.40.50.300">
    <property type="entry name" value="P-loop containing nucleotide triphosphate hydrolases"/>
    <property type="match status" value="1"/>
</dbReference>
<reference evidence="2" key="1">
    <citation type="journal article" date="2019" name="Int. J. Syst. Evol. Microbiol.">
        <title>The Global Catalogue of Microorganisms (GCM) 10K type strain sequencing project: providing services to taxonomists for standard genome sequencing and annotation.</title>
        <authorList>
            <consortium name="The Broad Institute Genomics Platform"/>
            <consortium name="The Broad Institute Genome Sequencing Center for Infectious Disease"/>
            <person name="Wu L."/>
            <person name="Ma J."/>
        </authorList>
    </citation>
    <scope>NUCLEOTIDE SEQUENCE [LARGE SCALE GENOMIC DNA]</scope>
    <source>
        <strain evidence="2">JCM 13501</strain>
    </source>
</reference>
<evidence type="ECO:0000313" key="2">
    <source>
        <dbReference type="Proteomes" id="UP000616499"/>
    </source>
</evidence>
<dbReference type="SUPFAM" id="SSF52540">
    <property type="entry name" value="P-loop containing nucleoside triphosphate hydrolases"/>
    <property type="match status" value="1"/>
</dbReference>
<organism evidence="1 2">
    <name type="scientific">Pseudomonas asuensis</name>
    <dbReference type="NCBI Taxonomy" id="1825787"/>
    <lineage>
        <taxon>Bacteria</taxon>
        <taxon>Pseudomonadati</taxon>
        <taxon>Pseudomonadota</taxon>
        <taxon>Gammaproteobacteria</taxon>
        <taxon>Pseudomonadales</taxon>
        <taxon>Pseudomonadaceae</taxon>
        <taxon>Pseudomonas</taxon>
    </lineage>
</organism>
<gene>
    <name evidence="1" type="primary">traU-2</name>
    <name evidence="1" type="ORF">GCM10009425_41060</name>
</gene>
<dbReference type="RefSeq" id="WP_188868000.1">
    <property type="nucleotide sequence ID" value="NZ_BMNW01000011.1"/>
</dbReference>
<comment type="caution">
    <text evidence="1">The sequence shown here is derived from an EMBL/GenBank/DDBJ whole genome shotgun (WGS) entry which is preliminary data.</text>
</comment>
<keyword evidence="2" id="KW-1185">Reference proteome</keyword>
<dbReference type="EMBL" id="BMNW01000011">
    <property type="protein sequence ID" value="GGM26134.1"/>
    <property type="molecule type" value="Genomic_DNA"/>
</dbReference>
<sequence>MGSFLEGAVDTVEHALAYAAKYMIGKDLVSYCELLTALVLTDDDRKRHPDFNDPYALFTETNSILTVCDMQGLFQGLSPEEYSGVIENISVSLNPVFQRPGYSLSFCFERDPDRALDELMKLAEPQIKTARRIGLETEDIILDRVKRNAPLVAFEQNLLVIYTHPTVMGSDEIKREMKSRSEAVIKHNLPRLDYAQDPAAILAAMKYRHDTMVERVMQIFMKSGTNGRPGVLIRPISAHDAIKRVRLMVNRERTSHKFRPVLIGDPYTPRGREDDKDYSDLAPPQIRHQICSNDVDINGRYVKTHNLLHSTISLELGPQLITPFSKLLGDMDREIPWRIRFDLEPGGLNQMRSRRMITAFAGLFPNNKEIRQSFIDLEATNREEPVLSMKVMASTWADSEEKAKRRLAVLDKSLQGWGVCQTTTSHGDPFAAFASSIPAFTSKNCANRLVPPLTDAIRMMPLERPATPWPDGGNLILRTPDGKIYPVQQGSRLQDTWIDLVSATPGAGKSVLLNTMLTGTLHNPGASRLPLITFIDVSNGESGFVRMVQDGLPEHRKHEALGIKLQNSLEFAVNPFDTQLGARFPTSAEMTFLIDFLTLFSTNPAKKRAIHPECARVNELIIKAAYTDRASKNQNAYEEEVEVEVDKVLESSGIKAKYDSTWWSAATWWEITDLLFEAGYVREAAIAQRQAVPVFIDFPAYLNSEAVRQTYGTALLDNGEPLLQAMSRSLSYAANKFKLFAGRTRFELNDESRIVALNLHGVMGTKTDEGHLQTAIMFMFARQVAAKNYFLHEDELNPVIPDIYREYHAKRINDVKDELKVIAYEEFHNTKGQEAFVNTVIRDGREVRKWGIRVVAVSQYLEDYPPELLNAATSVYVVRGGSSSDADVLRKTFKVSEETIARLERECVGHTNDGANFLALFKTRLGSIAQILTNSVGPLELWASSSSHDDTALRDRLYKALGSYKARKFLASRFPLGRASHKFEQMRLQAGENNAGSVVQILANELLDEYEREQTERGQL</sequence>
<name>A0ABQ2H300_9PSED</name>
<dbReference type="Proteomes" id="UP000616499">
    <property type="component" value="Unassembled WGS sequence"/>
</dbReference>
<accession>A0ABQ2H300</accession>